<name>A0AB34K607_PRYPA</name>
<dbReference type="EMBL" id="JBGBPQ010000002">
    <property type="protein sequence ID" value="KAL1528628.1"/>
    <property type="molecule type" value="Genomic_DNA"/>
</dbReference>
<dbReference type="GO" id="GO:0004691">
    <property type="term" value="F:cAMP-dependent protein kinase activity"/>
    <property type="evidence" value="ECO:0007669"/>
    <property type="project" value="TreeGrafter"/>
</dbReference>
<gene>
    <name evidence="7" type="ORF">AB1Y20_009966</name>
</gene>
<keyword evidence="2" id="KW-0808">Transferase</keyword>
<sequence>MGRVASMDDVSLASFLRVLGTGSTGTVWLVENQNHDGHQVEAEWNALKVSPVSETARSEQAVLAKLRQPFIIQFYGSTCDLFKSYMLVEACFFGDLASLLRPGEDKRKVLSEDRTRDIAVRIVSALDYIHSLSIVYRDLKPENIILDDKGLIKLVDFGLAKATTEMCYTMCGTVEYLAPEVVQVQGHHAAVDCVDWSKLTLPTSKPDVSVQRPILRQKTSWKLLSLEPTSPKSCRKHENATGGLETTGTESMTAFQRTSGTLESQQGYVPGEVILNTRKHVSSHPSDGASKGRRSSHDDVGVVELFCMV</sequence>
<dbReference type="Proteomes" id="UP001515480">
    <property type="component" value="Unassembled WGS sequence"/>
</dbReference>
<dbReference type="InterPro" id="IPR011009">
    <property type="entry name" value="Kinase-like_dom_sf"/>
</dbReference>
<dbReference type="InterPro" id="IPR000719">
    <property type="entry name" value="Prot_kinase_dom"/>
</dbReference>
<dbReference type="AlphaFoldDB" id="A0AB34K607"/>
<dbReference type="PROSITE" id="PS50011">
    <property type="entry name" value="PROTEIN_KINASE_DOM"/>
    <property type="match status" value="1"/>
</dbReference>
<dbReference type="Gene3D" id="3.30.200.20">
    <property type="entry name" value="Phosphorylase Kinase, domain 1"/>
    <property type="match status" value="1"/>
</dbReference>
<evidence type="ECO:0000256" key="5">
    <source>
        <dbReference type="ARBA" id="ARBA00022840"/>
    </source>
</evidence>
<evidence type="ECO:0000256" key="4">
    <source>
        <dbReference type="ARBA" id="ARBA00022777"/>
    </source>
</evidence>
<comment type="caution">
    <text evidence="7">The sequence shown here is derived from an EMBL/GenBank/DDBJ whole genome shotgun (WGS) entry which is preliminary data.</text>
</comment>
<protein>
    <recommendedName>
        <fullName evidence="6">Protein kinase domain-containing protein</fullName>
    </recommendedName>
</protein>
<accession>A0AB34K607</accession>
<evidence type="ECO:0000256" key="1">
    <source>
        <dbReference type="ARBA" id="ARBA00022527"/>
    </source>
</evidence>
<keyword evidence="5" id="KW-0067">ATP-binding</keyword>
<dbReference type="SUPFAM" id="SSF56112">
    <property type="entry name" value="Protein kinase-like (PK-like)"/>
    <property type="match status" value="1"/>
</dbReference>
<proteinExistence type="predicted"/>
<feature type="domain" description="Protein kinase" evidence="6">
    <location>
        <begin position="13"/>
        <end position="309"/>
    </location>
</feature>
<dbReference type="PROSITE" id="PS00108">
    <property type="entry name" value="PROTEIN_KINASE_ST"/>
    <property type="match status" value="1"/>
</dbReference>
<keyword evidence="4" id="KW-0418">Kinase</keyword>
<dbReference type="GO" id="GO:0005524">
    <property type="term" value="F:ATP binding"/>
    <property type="evidence" value="ECO:0007669"/>
    <property type="project" value="UniProtKB-KW"/>
</dbReference>
<organism evidence="7 8">
    <name type="scientific">Prymnesium parvum</name>
    <name type="common">Toxic golden alga</name>
    <dbReference type="NCBI Taxonomy" id="97485"/>
    <lineage>
        <taxon>Eukaryota</taxon>
        <taxon>Haptista</taxon>
        <taxon>Haptophyta</taxon>
        <taxon>Prymnesiophyceae</taxon>
        <taxon>Prymnesiales</taxon>
        <taxon>Prymnesiaceae</taxon>
        <taxon>Prymnesium</taxon>
    </lineage>
</organism>
<dbReference type="Gene3D" id="1.10.510.10">
    <property type="entry name" value="Transferase(Phosphotransferase) domain 1"/>
    <property type="match status" value="1"/>
</dbReference>
<dbReference type="InterPro" id="IPR008271">
    <property type="entry name" value="Ser/Thr_kinase_AS"/>
</dbReference>
<reference evidence="7 8" key="1">
    <citation type="journal article" date="2024" name="Science">
        <title>Giant polyketide synthase enzymes in the biosynthesis of giant marine polyether toxins.</title>
        <authorList>
            <person name="Fallon T.R."/>
            <person name="Shende V.V."/>
            <person name="Wierzbicki I.H."/>
            <person name="Pendleton A.L."/>
            <person name="Watervoot N.F."/>
            <person name="Auber R.P."/>
            <person name="Gonzalez D.J."/>
            <person name="Wisecaver J.H."/>
            <person name="Moore B.S."/>
        </authorList>
    </citation>
    <scope>NUCLEOTIDE SEQUENCE [LARGE SCALE GENOMIC DNA]</scope>
    <source>
        <strain evidence="7 8">12B1</strain>
    </source>
</reference>
<dbReference type="PANTHER" id="PTHR24353">
    <property type="entry name" value="CYCLIC NUCLEOTIDE-DEPENDENT PROTEIN KINASE"/>
    <property type="match status" value="1"/>
</dbReference>
<dbReference type="GO" id="GO:0005952">
    <property type="term" value="C:cAMP-dependent protein kinase complex"/>
    <property type="evidence" value="ECO:0007669"/>
    <property type="project" value="TreeGrafter"/>
</dbReference>
<dbReference type="PANTHER" id="PTHR24353:SF37">
    <property type="entry name" value="CAMP-DEPENDENT PROTEIN KINASE CATALYTIC SUBUNIT PRKX"/>
    <property type="match status" value="1"/>
</dbReference>
<dbReference type="SMART" id="SM00220">
    <property type="entry name" value="S_TKc"/>
    <property type="match status" value="1"/>
</dbReference>
<keyword evidence="3" id="KW-0547">Nucleotide-binding</keyword>
<evidence type="ECO:0000313" key="7">
    <source>
        <dbReference type="EMBL" id="KAL1528628.1"/>
    </source>
</evidence>
<evidence type="ECO:0000256" key="3">
    <source>
        <dbReference type="ARBA" id="ARBA00022741"/>
    </source>
</evidence>
<evidence type="ECO:0000256" key="2">
    <source>
        <dbReference type="ARBA" id="ARBA00022679"/>
    </source>
</evidence>
<evidence type="ECO:0000259" key="6">
    <source>
        <dbReference type="PROSITE" id="PS50011"/>
    </source>
</evidence>
<keyword evidence="1" id="KW-0723">Serine/threonine-protein kinase</keyword>
<keyword evidence="8" id="KW-1185">Reference proteome</keyword>
<evidence type="ECO:0000313" key="8">
    <source>
        <dbReference type="Proteomes" id="UP001515480"/>
    </source>
</evidence>
<dbReference type="Pfam" id="PF00069">
    <property type="entry name" value="Pkinase"/>
    <property type="match status" value="1"/>
</dbReference>